<proteinExistence type="predicted"/>
<reference evidence="1" key="2">
    <citation type="submission" date="2023-05" db="EMBL/GenBank/DDBJ databases">
        <authorList>
            <person name="Fouks B."/>
        </authorList>
    </citation>
    <scope>NUCLEOTIDE SEQUENCE</scope>
    <source>
        <strain evidence="1">Stay&amp;Tobe</strain>
        <tissue evidence="1">Testes</tissue>
    </source>
</reference>
<gene>
    <name evidence="1" type="ORF">L9F63_007487</name>
</gene>
<feature type="non-terminal residue" evidence="1">
    <location>
        <position position="55"/>
    </location>
</feature>
<evidence type="ECO:0000313" key="1">
    <source>
        <dbReference type="EMBL" id="KAJ9575658.1"/>
    </source>
</evidence>
<sequence>ATARLDFIGNTLCLLFSTSYTRYHQGVHIKRRKMTKTNAIAHKRNRLLLLNAEKL</sequence>
<feature type="non-terminal residue" evidence="1">
    <location>
        <position position="1"/>
    </location>
</feature>
<organism evidence="1 2">
    <name type="scientific">Diploptera punctata</name>
    <name type="common">Pacific beetle cockroach</name>
    <dbReference type="NCBI Taxonomy" id="6984"/>
    <lineage>
        <taxon>Eukaryota</taxon>
        <taxon>Metazoa</taxon>
        <taxon>Ecdysozoa</taxon>
        <taxon>Arthropoda</taxon>
        <taxon>Hexapoda</taxon>
        <taxon>Insecta</taxon>
        <taxon>Pterygota</taxon>
        <taxon>Neoptera</taxon>
        <taxon>Polyneoptera</taxon>
        <taxon>Dictyoptera</taxon>
        <taxon>Blattodea</taxon>
        <taxon>Blaberoidea</taxon>
        <taxon>Blaberidae</taxon>
        <taxon>Diplopterinae</taxon>
        <taxon>Diploptera</taxon>
    </lineage>
</organism>
<keyword evidence="2" id="KW-1185">Reference proteome</keyword>
<accession>A0AAD7Z815</accession>
<reference evidence="1" key="1">
    <citation type="journal article" date="2023" name="IScience">
        <title>Live-bearing cockroach genome reveals convergent evolutionary mechanisms linked to viviparity in insects and beyond.</title>
        <authorList>
            <person name="Fouks B."/>
            <person name="Harrison M.C."/>
            <person name="Mikhailova A.A."/>
            <person name="Marchal E."/>
            <person name="English S."/>
            <person name="Carruthers M."/>
            <person name="Jennings E.C."/>
            <person name="Chiamaka E.L."/>
            <person name="Frigard R.A."/>
            <person name="Pippel M."/>
            <person name="Attardo G.M."/>
            <person name="Benoit J.B."/>
            <person name="Bornberg-Bauer E."/>
            <person name="Tobe S.S."/>
        </authorList>
    </citation>
    <scope>NUCLEOTIDE SEQUENCE</scope>
    <source>
        <strain evidence="1">Stay&amp;Tobe</strain>
    </source>
</reference>
<comment type="caution">
    <text evidence="1">The sequence shown here is derived from an EMBL/GenBank/DDBJ whole genome shotgun (WGS) entry which is preliminary data.</text>
</comment>
<protein>
    <submittedName>
        <fullName evidence="1">Uncharacterized protein</fullName>
    </submittedName>
</protein>
<evidence type="ECO:0000313" key="2">
    <source>
        <dbReference type="Proteomes" id="UP001233999"/>
    </source>
</evidence>
<dbReference type="Proteomes" id="UP001233999">
    <property type="component" value="Unassembled WGS sequence"/>
</dbReference>
<dbReference type="EMBL" id="JASPKZ010009826">
    <property type="protein sequence ID" value="KAJ9575658.1"/>
    <property type="molecule type" value="Genomic_DNA"/>
</dbReference>
<name>A0AAD7Z815_DIPPU</name>
<dbReference type="AlphaFoldDB" id="A0AAD7Z815"/>